<proteinExistence type="predicted"/>
<keyword evidence="3" id="KW-1185">Reference proteome</keyword>
<evidence type="ECO:0000313" key="2">
    <source>
        <dbReference type="EMBL" id="ACO63146.1"/>
    </source>
</evidence>
<dbReference type="RefSeq" id="XP_002501888.1">
    <property type="nucleotide sequence ID" value="XM_002501842.1"/>
</dbReference>
<dbReference type="EMBL" id="CP001325">
    <property type="protein sequence ID" value="ACO63146.1"/>
    <property type="molecule type" value="Genomic_DNA"/>
</dbReference>
<dbReference type="OrthoDB" id="511827at2759"/>
<feature type="region of interest" description="Disordered" evidence="1">
    <location>
        <begin position="162"/>
        <end position="208"/>
    </location>
</feature>
<dbReference type="Gene3D" id="3.10.490.10">
    <property type="entry name" value="Gamma-glutamyl cyclotransferase-like"/>
    <property type="match status" value="1"/>
</dbReference>
<accession>C1E4M6</accession>
<protein>
    <recommendedName>
        <fullName evidence="4">Gamma-glutamylcyclotransferase</fullName>
    </recommendedName>
</protein>
<gene>
    <name evidence="2" type="ORF">MICPUN_108146</name>
</gene>
<dbReference type="InterPro" id="IPR013024">
    <property type="entry name" value="GGCT-like"/>
</dbReference>
<evidence type="ECO:0000256" key="1">
    <source>
        <dbReference type="SAM" id="MobiDB-lite"/>
    </source>
</evidence>
<feature type="region of interest" description="Disordered" evidence="1">
    <location>
        <begin position="17"/>
        <end position="36"/>
    </location>
</feature>
<name>C1E4M6_MICCC</name>
<feature type="compositionally biased region" description="Acidic residues" evidence="1">
    <location>
        <begin position="171"/>
        <end position="181"/>
    </location>
</feature>
<dbReference type="CDD" id="cd06661">
    <property type="entry name" value="GGCT_like"/>
    <property type="match status" value="1"/>
</dbReference>
<organism evidence="2 3">
    <name type="scientific">Micromonas commoda (strain RCC299 / NOUM17 / CCMP2709)</name>
    <name type="common">Picoplanktonic green alga</name>
    <dbReference type="NCBI Taxonomy" id="296587"/>
    <lineage>
        <taxon>Eukaryota</taxon>
        <taxon>Viridiplantae</taxon>
        <taxon>Chlorophyta</taxon>
        <taxon>Mamiellophyceae</taxon>
        <taxon>Mamiellales</taxon>
        <taxon>Mamiellaceae</taxon>
        <taxon>Micromonas</taxon>
    </lineage>
</organism>
<evidence type="ECO:0000313" key="3">
    <source>
        <dbReference type="Proteomes" id="UP000002009"/>
    </source>
</evidence>
<dbReference type="InParanoid" id="C1E4M6"/>
<dbReference type="OMA" id="WEIGYEM"/>
<dbReference type="AlphaFoldDB" id="C1E4M6"/>
<feature type="compositionally biased region" description="Acidic residues" evidence="1">
    <location>
        <begin position="195"/>
        <end position="208"/>
    </location>
</feature>
<dbReference type="Proteomes" id="UP000002009">
    <property type="component" value="Chromosome 4"/>
</dbReference>
<reference evidence="2 3" key="1">
    <citation type="journal article" date="2009" name="Science">
        <title>Green evolution and dynamic adaptations revealed by genomes of the marine picoeukaryotes Micromonas.</title>
        <authorList>
            <person name="Worden A.Z."/>
            <person name="Lee J.H."/>
            <person name="Mock T."/>
            <person name="Rouze P."/>
            <person name="Simmons M.P."/>
            <person name="Aerts A.L."/>
            <person name="Allen A.E."/>
            <person name="Cuvelier M.L."/>
            <person name="Derelle E."/>
            <person name="Everett M.V."/>
            <person name="Foulon E."/>
            <person name="Grimwood J."/>
            <person name="Gundlach H."/>
            <person name="Henrissat B."/>
            <person name="Napoli C."/>
            <person name="McDonald S.M."/>
            <person name="Parker M.S."/>
            <person name="Rombauts S."/>
            <person name="Salamov A."/>
            <person name="Von Dassow P."/>
            <person name="Badger J.H."/>
            <person name="Coutinho P.M."/>
            <person name="Demir E."/>
            <person name="Dubchak I."/>
            <person name="Gentemann C."/>
            <person name="Eikrem W."/>
            <person name="Gready J.E."/>
            <person name="John U."/>
            <person name="Lanier W."/>
            <person name="Lindquist E.A."/>
            <person name="Lucas S."/>
            <person name="Mayer K.F."/>
            <person name="Moreau H."/>
            <person name="Not F."/>
            <person name="Otillar R."/>
            <person name="Panaud O."/>
            <person name="Pangilinan J."/>
            <person name="Paulsen I."/>
            <person name="Piegu B."/>
            <person name="Poliakov A."/>
            <person name="Robbens S."/>
            <person name="Schmutz J."/>
            <person name="Toulza E."/>
            <person name="Wyss T."/>
            <person name="Zelensky A."/>
            <person name="Zhou K."/>
            <person name="Armbrust E.V."/>
            <person name="Bhattacharya D."/>
            <person name="Goodenough U.W."/>
            <person name="Van de Peer Y."/>
            <person name="Grigoriev I.V."/>
        </authorList>
    </citation>
    <scope>NUCLEOTIDE SEQUENCE [LARGE SCALE GENOMIC DNA]</scope>
    <source>
        <strain evidence="3">RCC299 / NOUM17</strain>
    </source>
</reference>
<dbReference type="KEGG" id="mis:MICPUN_108146"/>
<dbReference type="GeneID" id="8243173"/>
<sequence>MASALAPAAPVPPAVARFSRREGRRRATRAPVASSASARVDTDADVIANHERILGTRDAPKDTVLMFSYGANINPYTLNRRGIGPSASAVARAPGRRLVFIHRGGYASLEEAVDEDAKTAGLGERTRGALGTVHRISKTELAAVRRWEIGYEMREIDVVVADPPGYRAGDEDGDEDGDGDGEEHGVGSGGGGDDAREEDEGAAEDDLAPGERRVRATVFLTKRTARLKTPVVPFAEYVAKIVDGAESMRLDEGYVAELRALASKAPASNERGREYFDIAAEWSEDYGFGFGAMFKRK</sequence>
<evidence type="ECO:0008006" key="4">
    <source>
        <dbReference type="Google" id="ProtNLM"/>
    </source>
</evidence>